<dbReference type="RefSeq" id="WP_114842521.1">
    <property type="nucleotide sequence ID" value="NZ_CP031219.1"/>
</dbReference>
<evidence type="ECO:0000313" key="6">
    <source>
        <dbReference type="Proteomes" id="UP000290092"/>
    </source>
</evidence>
<name>A0AAX2AKG9_9BACT</name>
<dbReference type="CDD" id="cd03230">
    <property type="entry name" value="ABC_DR_subfamily_A"/>
    <property type="match status" value="1"/>
</dbReference>
<dbReference type="SMART" id="SM00382">
    <property type="entry name" value="AAA"/>
    <property type="match status" value="1"/>
</dbReference>
<dbReference type="AlphaFoldDB" id="A0AAX2AKG9"/>
<dbReference type="InterPro" id="IPR051782">
    <property type="entry name" value="ABC_Transporter_VariousFunc"/>
</dbReference>
<sequence>MIKINNLTKKFANQISLDNVSLELNKGENIIIMGQNGAGKTTLIRSILGQYLPTKGEILIANKDPFKDRVNTLNLIGFVPQLPPPIRLTVEELILYAKVSSNVNIDDIFRLCKKMDLDLQSHLKKVFFKLSGGMKQKLLISIAIAKNPDIFIFDEPTANLDPKGREMFYSLLEEYNEKKLMIFVSHRIDEVSHIVNRKIQMDLGKVISDEKI</sequence>
<dbReference type="KEGG" id="amyt:AMYT_2147"/>
<comment type="caution">
    <text evidence="5">The sequence shown here is derived from an EMBL/GenBank/DDBJ whole genome shotgun (WGS) entry which is preliminary data.</text>
</comment>
<dbReference type="InterPro" id="IPR017871">
    <property type="entry name" value="ABC_transporter-like_CS"/>
</dbReference>
<dbReference type="GO" id="GO:0005524">
    <property type="term" value="F:ATP binding"/>
    <property type="evidence" value="ECO:0007669"/>
    <property type="project" value="UniProtKB-KW"/>
</dbReference>
<evidence type="ECO:0000256" key="3">
    <source>
        <dbReference type="ARBA" id="ARBA00022840"/>
    </source>
</evidence>
<dbReference type="PANTHER" id="PTHR42939:SF1">
    <property type="entry name" value="ABC TRANSPORTER ATP-BINDING PROTEIN ALBC-RELATED"/>
    <property type="match status" value="1"/>
</dbReference>
<dbReference type="PROSITE" id="PS50893">
    <property type="entry name" value="ABC_TRANSPORTER_2"/>
    <property type="match status" value="1"/>
</dbReference>
<dbReference type="PANTHER" id="PTHR42939">
    <property type="entry name" value="ABC TRANSPORTER ATP-BINDING PROTEIN ALBC-RELATED"/>
    <property type="match status" value="1"/>
</dbReference>
<organism evidence="5 6">
    <name type="scientific">Malaciobacter mytili LMG 24559</name>
    <dbReference type="NCBI Taxonomy" id="1032238"/>
    <lineage>
        <taxon>Bacteria</taxon>
        <taxon>Pseudomonadati</taxon>
        <taxon>Campylobacterota</taxon>
        <taxon>Epsilonproteobacteria</taxon>
        <taxon>Campylobacterales</taxon>
        <taxon>Arcobacteraceae</taxon>
        <taxon>Malaciobacter</taxon>
    </lineage>
</organism>
<accession>A0AAX2AKG9</accession>
<dbReference type="GO" id="GO:0016887">
    <property type="term" value="F:ATP hydrolysis activity"/>
    <property type="evidence" value="ECO:0007669"/>
    <property type="project" value="InterPro"/>
</dbReference>
<feature type="domain" description="ABC transporter" evidence="4">
    <location>
        <begin position="2"/>
        <end position="212"/>
    </location>
</feature>
<dbReference type="Pfam" id="PF00005">
    <property type="entry name" value="ABC_tran"/>
    <property type="match status" value="1"/>
</dbReference>
<keyword evidence="2" id="KW-0547">Nucleotide-binding</keyword>
<evidence type="ECO:0000256" key="1">
    <source>
        <dbReference type="ARBA" id="ARBA00022448"/>
    </source>
</evidence>
<dbReference type="Proteomes" id="UP000290092">
    <property type="component" value="Unassembled WGS sequence"/>
</dbReference>
<dbReference type="InterPro" id="IPR003439">
    <property type="entry name" value="ABC_transporter-like_ATP-bd"/>
</dbReference>
<dbReference type="Gene3D" id="3.40.50.300">
    <property type="entry name" value="P-loop containing nucleotide triphosphate hydrolases"/>
    <property type="match status" value="1"/>
</dbReference>
<dbReference type="SUPFAM" id="SSF52540">
    <property type="entry name" value="P-loop containing nucleoside triphosphate hydrolases"/>
    <property type="match status" value="1"/>
</dbReference>
<dbReference type="InterPro" id="IPR003593">
    <property type="entry name" value="AAA+_ATPase"/>
</dbReference>
<evidence type="ECO:0000259" key="4">
    <source>
        <dbReference type="PROSITE" id="PS50893"/>
    </source>
</evidence>
<dbReference type="EMBL" id="NXID01000014">
    <property type="protein sequence ID" value="RXK16121.1"/>
    <property type="molecule type" value="Genomic_DNA"/>
</dbReference>
<protein>
    <submittedName>
        <fullName evidence="5">ABC transporter ATP-binding protein</fullName>
    </submittedName>
</protein>
<gene>
    <name evidence="5" type="ORF">CP985_05180</name>
</gene>
<evidence type="ECO:0000256" key="2">
    <source>
        <dbReference type="ARBA" id="ARBA00022741"/>
    </source>
</evidence>
<evidence type="ECO:0000313" key="5">
    <source>
        <dbReference type="EMBL" id="RXK16121.1"/>
    </source>
</evidence>
<keyword evidence="6" id="KW-1185">Reference proteome</keyword>
<dbReference type="PROSITE" id="PS00211">
    <property type="entry name" value="ABC_TRANSPORTER_1"/>
    <property type="match status" value="1"/>
</dbReference>
<reference evidence="5 6" key="1">
    <citation type="submission" date="2017-09" db="EMBL/GenBank/DDBJ databases">
        <title>Genomics of the genus Arcobacter.</title>
        <authorList>
            <person name="Perez-Cataluna A."/>
            <person name="Figueras M.J."/>
            <person name="Salas-Masso N."/>
        </authorList>
    </citation>
    <scope>NUCLEOTIDE SEQUENCE [LARGE SCALE GENOMIC DNA]</scope>
    <source>
        <strain evidence="5 6">CECT 7386</strain>
    </source>
</reference>
<keyword evidence="3 5" id="KW-0067">ATP-binding</keyword>
<proteinExistence type="predicted"/>
<dbReference type="InterPro" id="IPR027417">
    <property type="entry name" value="P-loop_NTPase"/>
</dbReference>
<keyword evidence="1" id="KW-0813">Transport</keyword>